<organism evidence="2 3">
    <name type="scientific">Bifidobacterium pullorum subsp. gallinarum</name>
    <dbReference type="NCBI Taxonomy" id="78344"/>
    <lineage>
        <taxon>Bacteria</taxon>
        <taxon>Bacillati</taxon>
        <taxon>Actinomycetota</taxon>
        <taxon>Actinomycetes</taxon>
        <taxon>Bifidobacteriales</taxon>
        <taxon>Bifidobacteriaceae</taxon>
        <taxon>Bifidobacterium</taxon>
    </lineage>
</organism>
<accession>A0A087AM59</accession>
<sequence>MYDTIAPNADKPLWCKSSLRSTASEKGMYVRQGPDDELDDSLERKLDKEVENPAASVVERMNNRMRQPSAEEERILKNLVVAQRVRTPGARRRAFVAAQDCLINGIPELTNRFIDIVEQTGTVPEPSGEAPNVPGLTIEPVPEGIRCGITLGSELFQYSVERGLTSEFREVFDSSHWRLGILPEDAADLPLGDEPVITSISFDREGNAERGSFLAMPLGPRRLFYTFIGFTKKEMRKTATSPAFYAGVRQMIVKQAIRRIYSRTEDPDIPESRPRKIDRQSFGEKV</sequence>
<evidence type="ECO:0000313" key="2">
    <source>
        <dbReference type="EMBL" id="KFI59859.1"/>
    </source>
</evidence>
<feature type="region of interest" description="Disordered" evidence="1">
    <location>
        <begin position="264"/>
        <end position="286"/>
    </location>
</feature>
<dbReference type="Proteomes" id="UP000029046">
    <property type="component" value="Unassembled WGS sequence"/>
</dbReference>
<gene>
    <name evidence="2" type="ORF">BIGA_1527</name>
</gene>
<name>A0A087AM59_9BIFI</name>
<dbReference type="EMBL" id="JGYX01000007">
    <property type="protein sequence ID" value="KFI59859.1"/>
    <property type="molecule type" value="Genomic_DNA"/>
</dbReference>
<protein>
    <submittedName>
        <fullName evidence="2">Uncharacterized protein</fullName>
    </submittedName>
</protein>
<reference evidence="2 3" key="1">
    <citation type="submission" date="2014-03" db="EMBL/GenBank/DDBJ databases">
        <title>Genomics of Bifidobacteria.</title>
        <authorList>
            <person name="Ventura M."/>
            <person name="Milani C."/>
            <person name="Lugli G.A."/>
        </authorList>
    </citation>
    <scope>NUCLEOTIDE SEQUENCE [LARGE SCALE GENOMIC DNA]</scope>
    <source>
        <strain evidence="2 3">LMG 11586</strain>
    </source>
</reference>
<evidence type="ECO:0000256" key="1">
    <source>
        <dbReference type="SAM" id="MobiDB-lite"/>
    </source>
</evidence>
<dbReference type="AlphaFoldDB" id="A0A087AM59"/>
<comment type="caution">
    <text evidence="2">The sequence shown here is derived from an EMBL/GenBank/DDBJ whole genome shotgun (WGS) entry which is preliminary data.</text>
</comment>
<proteinExistence type="predicted"/>
<evidence type="ECO:0000313" key="3">
    <source>
        <dbReference type="Proteomes" id="UP000029046"/>
    </source>
</evidence>
<dbReference type="Pfam" id="PF14022">
    <property type="entry name" value="DUF4238"/>
    <property type="match status" value="1"/>
</dbReference>
<keyword evidence="3" id="KW-1185">Reference proteome</keyword>
<dbReference type="InterPro" id="IPR025332">
    <property type="entry name" value="DUF4238"/>
</dbReference>